<dbReference type="Gene3D" id="3.40.50.970">
    <property type="match status" value="1"/>
</dbReference>
<keyword evidence="1" id="KW-0210">Decarboxylase</keyword>
<dbReference type="InterPro" id="IPR011766">
    <property type="entry name" value="TPP_enzyme_TPP-bd"/>
</dbReference>
<gene>
    <name evidence="4" type="ORF">METZ01_LOCUS183925</name>
</gene>
<organism evidence="4">
    <name type="scientific">marine metagenome</name>
    <dbReference type="NCBI Taxonomy" id="408172"/>
    <lineage>
        <taxon>unclassified sequences</taxon>
        <taxon>metagenomes</taxon>
        <taxon>ecological metagenomes</taxon>
    </lineage>
</organism>
<sequence>MGPTTDELWHAQDRARNFYTWGSMGLCSSMALGMALSCSETVVALDGDGSLLMNLGTLASIGRENPKNLIIVVWDNEEWGQTGHQASHTAFGTSLDQVAIGCGIKNTATVHEENELEKAFCHALESPGPWLILAKIEETEHLPYAPIEPEMTLHRFRSTFEQSRSNPLTEPWVNSSKTV</sequence>
<dbReference type="Pfam" id="PF02775">
    <property type="entry name" value="TPP_enzyme_C"/>
    <property type="match status" value="1"/>
</dbReference>
<dbReference type="GO" id="GO:0030976">
    <property type="term" value="F:thiamine pyrophosphate binding"/>
    <property type="evidence" value="ECO:0007669"/>
    <property type="project" value="InterPro"/>
</dbReference>
<evidence type="ECO:0000256" key="1">
    <source>
        <dbReference type="ARBA" id="ARBA00022793"/>
    </source>
</evidence>
<dbReference type="InterPro" id="IPR051818">
    <property type="entry name" value="TPP_dependent_decarboxylase"/>
</dbReference>
<keyword evidence="2" id="KW-0456">Lyase</keyword>
<protein>
    <recommendedName>
        <fullName evidence="3">Thiamine pyrophosphate enzyme TPP-binding domain-containing protein</fullName>
    </recommendedName>
</protein>
<evidence type="ECO:0000256" key="2">
    <source>
        <dbReference type="ARBA" id="ARBA00023239"/>
    </source>
</evidence>
<dbReference type="PANTHER" id="PTHR42818:SF1">
    <property type="entry name" value="SULFOPYRUVATE DECARBOXYLASE"/>
    <property type="match status" value="1"/>
</dbReference>
<proteinExistence type="predicted"/>
<dbReference type="GO" id="GO:0016831">
    <property type="term" value="F:carboxy-lyase activity"/>
    <property type="evidence" value="ECO:0007669"/>
    <property type="project" value="UniProtKB-KW"/>
</dbReference>
<evidence type="ECO:0000313" key="4">
    <source>
        <dbReference type="EMBL" id="SVB31071.1"/>
    </source>
</evidence>
<feature type="domain" description="Thiamine pyrophosphate enzyme TPP-binding" evidence="3">
    <location>
        <begin position="15"/>
        <end position="132"/>
    </location>
</feature>
<dbReference type="SUPFAM" id="SSF52518">
    <property type="entry name" value="Thiamin diphosphate-binding fold (THDP-binding)"/>
    <property type="match status" value="1"/>
</dbReference>
<evidence type="ECO:0000259" key="3">
    <source>
        <dbReference type="Pfam" id="PF02775"/>
    </source>
</evidence>
<dbReference type="EMBL" id="UINC01036701">
    <property type="protein sequence ID" value="SVB31071.1"/>
    <property type="molecule type" value="Genomic_DNA"/>
</dbReference>
<dbReference type="PANTHER" id="PTHR42818">
    <property type="entry name" value="SULFOPYRUVATE DECARBOXYLASE SUBUNIT ALPHA"/>
    <property type="match status" value="1"/>
</dbReference>
<dbReference type="AlphaFoldDB" id="A0A382D010"/>
<dbReference type="InterPro" id="IPR029061">
    <property type="entry name" value="THDP-binding"/>
</dbReference>
<name>A0A382D010_9ZZZZ</name>
<reference evidence="4" key="1">
    <citation type="submission" date="2018-05" db="EMBL/GenBank/DDBJ databases">
        <authorList>
            <person name="Lanie J.A."/>
            <person name="Ng W.-L."/>
            <person name="Kazmierczak K.M."/>
            <person name="Andrzejewski T.M."/>
            <person name="Davidsen T.M."/>
            <person name="Wayne K.J."/>
            <person name="Tettelin H."/>
            <person name="Glass J.I."/>
            <person name="Rusch D."/>
            <person name="Podicherti R."/>
            <person name="Tsui H.-C.T."/>
            <person name="Winkler M.E."/>
        </authorList>
    </citation>
    <scope>NUCLEOTIDE SEQUENCE</scope>
</reference>
<accession>A0A382D010</accession>